<dbReference type="Pfam" id="PF04893">
    <property type="entry name" value="Yip1"/>
    <property type="match status" value="1"/>
</dbReference>
<evidence type="ECO:0000313" key="7">
    <source>
        <dbReference type="EMBL" id="KGJ08316.1"/>
    </source>
</evidence>
<evidence type="ECO:0000259" key="6">
    <source>
        <dbReference type="Pfam" id="PF04893"/>
    </source>
</evidence>
<comment type="caution">
    <text evidence="7">The sequence shown here is derived from an EMBL/GenBank/DDBJ whole genome shotgun (WGS) entry which is preliminary data.</text>
</comment>
<feature type="transmembrane region" description="Helical" evidence="5">
    <location>
        <begin position="132"/>
        <end position="153"/>
    </location>
</feature>
<dbReference type="Proteomes" id="UP000029917">
    <property type="component" value="Unassembled WGS sequence"/>
</dbReference>
<sequence length="192" mass="19664">MIGLIVDTIRSPLATFQNLRAMPWTMSERWSLVLVTAALAAILSWLGAQLLPASAEAGGVIARLAATPLAMAGVQVGSAVLGAFLLSEVGRVFGGTGRFPDALLAVGWIEAVMIVLQLLQLVLTVVLPPLGALVGIGTLLLAGYLIVAMTMAVHGFRNPLLVVVGIVATVMVTSLLMSMVAATLGLIPGASA</sequence>
<feature type="transmembrane region" description="Helical" evidence="5">
    <location>
        <begin position="102"/>
        <end position="126"/>
    </location>
</feature>
<feature type="transmembrane region" description="Helical" evidence="5">
    <location>
        <begin position="68"/>
        <end position="90"/>
    </location>
</feature>
<protein>
    <recommendedName>
        <fullName evidence="6">Yip1 domain-containing protein</fullName>
    </recommendedName>
</protein>
<feature type="transmembrane region" description="Helical" evidence="5">
    <location>
        <begin position="30"/>
        <end position="48"/>
    </location>
</feature>
<keyword evidence="4 5" id="KW-0472">Membrane</keyword>
<evidence type="ECO:0000313" key="8">
    <source>
        <dbReference type="Proteomes" id="UP000029917"/>
    </source>
</evidence>
<dbReference type="OrthoDB" id="7688451at2"/>
<proteinExistence type="predicted"/>
<organism evidence="7 8">
    <name type="scientific">Paracoccus sphaerophysae</name>
    <dbReference type="NCBI Taxonomy" id="690417"/>
    <lineage>
        <taxon>Bacteria</taxon>
        <taxon>Pseudomonadati</taxon>
        <taxon>Pseudomonadota</taxon>
        <taxon>Alphaproteobacteria</taxon>
        <taxon>Rhodobacterales</taxon>
        <taxon>Paracoccaceae</taxon>
        <taxon>Paracoccus</taxon>
    </lineage>
</organism>
<evidence type="ECO:0000256" key="4">
    <source>
        <dbReference type="ARBA" id="ARBA00023136"/>
    </source>
</evidence>
<dbReference type="STRING" id="690417.IC63_05640"/>
<keyword evidence="2 5" id="KW-0812">Transmembrane</keyword>
<dbReference type="RefSeq" id="WP_036717715.1">
    <property type="nucleotide sequence ID" value="NZ_JRKS01000011.1"/>
</dbReference>
<keyword evidence="3 5" id="KW-1133">Transmembrane helix</keyword>
<keyword evidence="8" id="KW-1185">Reference proteome</keyword>
<dbReference type="GO" id="GO:0016020">
    <property type="term" value="C:membrane"/>
    <property type="evidence" value="ECO:0007669"/>
    <property type="project" value="UniProtKB-SubCell"/>
</dbReference>
<evidence type="ECO:0000256" key="1">
    <source>
        <dbReference type="ARBA" id="ARBA00004141"/>
    </source>
</evidence>
<dbReference type="InterPro" id="IPR006977">
    <property type="entry name" value="Yip1_dom"/>
</dbReference>
<dbReference type="AlphaFoldDB" id="A0A099FDN3"/>
<reference evidence="7 8" key="1">
    <citation type="submission" date="2014-09" db="EMBL/GenBank/DDBJ databases">
        <authorList>
            <person name="McGinnis J.M."/>
            <person name="Wolfgang W.J."/>
        </authorList>
    </citation>
    <scope>NUCLEOTIDE SEQUENCE [LARGE SCALE GENOMIC DNA]</scope>
    <source>
        <strain evidence="7 8">HAMBI 3106</strain>
    </source>
</reference>
<evidence type="ECO:0000256" key="5">
    <source>
        <dbReference type="SAM" id="Phobius"/>
    </source>
</evidence>
<name>A0A099FDN3_9RHOB</name>
<gene>
    <name evidence="7" type="ORF">IC63_05640</name>
</gene>
<accession>A0A099FDN3</accession>
<evidence type="ECO:0000256" key="2">
    <source>
        <dbReference type="ARBA" id="ARBA00022692"/>
    </source>
</evidence>
<evidence type="ECO:0000256" key="3">
    <source>
        <dbReference type="ARBA" id="ARBA00022989"/>
    </source>
</evidence>
<reference evidence="7 8" key="2">
    <citation type="submission" date="2014-10" db="EMBL/GenBank/DDBJ databases">
        <title>Paracoccus sanguinis sp. nov., isolated from clinical specimens of New York State patients.</title>
        <authorList>
            <person name="Mingle L.A."/>
            <person name="Cole J.A."/>
            <person name="Lapierre P."/>
            <person name="Musser K.A."/>
        </authorList>
    </citation>
    <scope>NUCLEOTIDE SEQUENCE [LARGE SCALE GENOMIC DNA]</scope>
    <source>
        <strain evidence="7 8">HAMBI 3106</strain>
    </source>
</reference>
<dbReference type="EMBL" id="JRKS01000011">
    <property type="protein sequence ID" value="KGJ08316.1"/>
    <property type="molecule type" value="Genomic_DNA"/>
</dbReference>
<feature type="transmembrane region" description="Helical" evidence="5">
    <location>
        <begin position="160"/>
        <end position="187"/>
    </location>
</feature>
<comment type="subcellular location">
    <subcellularLocation>
        <location evidence="1">Membrane</location>
        <topology evidence="1">Multi-pass membrane protein</topology>
    </subcellularLocation>
</comment>
<feature type="domain" description="Yip1" evidence="6">
    <location>
        <begin position="7"/>
        <end position="176"/>
    </location>
</feature>